<dbReference type="Gene3D" id="3.90.79.10">
    <property type="entry name" value="Nucleoside Triphosphate Pyrophosphohydrolase"/>
    <property type="match status" value="1"/>
</dbReference>
<feature type="domain" description="Nudix hydrolase" evidence="4">
    <location>
        <begin position="2"/>
        <end position="136"/>
    </location>
</feature>
<proteinExistence type="inferred from homology"/>
<evidence type="ECO:0000259" key="4">
    <source>
        <dbReference type="PROSITE" id="PS51462"/>
    </source>
</evidence>
<comment type="similarity">
    <text evidence="3">Belongs to the Nudix hydrolase family.</text>
</comment>
<dbReference type="InterPro" id="IPR020476">
    <property type="entry name" value="Nudix_hydrolase"/>
</dbReference>
<dbReference type="InterPro" id="IPR020084">
    <property type="entry name" value="NUDIX_hydrolase_CS"/>
</dbReference>
<evidence type="ECO:0000313" key="6">
    <source>
        <dbReference type="Proteomes" id="UP001057998"/>
    </source>
</evidence>
<accession>A0ABY5GJJ7</accession>
<dbReference type="Proteomes" id="UP001057998">
    <property type="component" value="Chromosome 1"/>
</dbReference>
<evidence type="ECO:0000256" key="1">
    <source>
        <dbReference type="ARBA" id="ARBA00001946"/>
    </source>
</evidence>
<sequence>MTPRISVRAVFYNQGHILLCKHHDNKGIWYITPGGGIEHGETLEDAFHRELKEELGAEARMGDVLCIRDFIAARSPVPFSPPDFHQVEIFVEAHMLQLNNAASQPDDYQVGYEWLPLDRLTQVRFYPQELAKEFQRKDFSSIYQGHKL</sequence>
<dbReference type="PROSITE" id="PS51462">
    <property type="entry name" value="NUDIX"/>
    <property type="match status" value="1"/>
</dbReference>
<evidence type="ECO:0000256" key="2">
    <source>
        <dbReference type="ARBA" id="ARBA00022801"/>
    </source>
</evidence>
<evidence type="ECO:0000313" key="5">
    <source>
        <dbReference type="EMBL" id="UTV29088.1"/>
    </source>
</evidence>
<keyword evidence="6" id="KW-1185">Reference proteome</keyword>
<dbReference type="Pfam" id="PF00293">
    <property type="entry name" value="NUDIX"/>
    <property type="match status" value="1"/>
</dbReference>
<gene>
    <name evidence="5" type="ORF">NNL38_07630</name>
</gene>
<organism evidence="5 6">
    <name type="scientific">Photobacterium atrarenae</name>
    <dbReference type="NCBI Taxonomy" id="865757"/>
    <lineage>
        <taxon>Bacteria</taxon>
        <taxon>Pseudomonadati</taxon>
        <taxon>Pseudomonadota</taxon>
        <taxon>Gammaproteobacteria</taxon>
        <taxon>Vibrionales</taxon>
        <taxon>Vibrionaceae</taxon>
        <taxon>Photobacterium</taxon>
    </lineage>
</organism>
<dbReference type="RefSeq" id="WP_255390417.1">
    <property type="nucleotide sequence ID" value="NZ_CP101508.1"/>
</dbReference>
<name>A0ABY5GJJ7_9GAMM</name>
<comment type="cofactor">
    <cofactor evidence="1">
        <name>Mg(2+)</name>
        <dbReference type="ChEBI" id="CHEBI:18420"/>
    </cofactor>
</comment>
<dbReference type="EMBL" id="CP101508">
    <property type="protein sequence ID" value="UTV29088.1"/>
    <property type="molecule type" value="Genomic_DNA"/>
</dbReference>
<dbReference type="CDD" id="cd18880">
    <property type="entry name" value="NUDIX_ADPRase"/>
    <property type="match status" value="1"/>
</dbReference>
<dbReference type="PANTHER" id="PTHR43046">
    <property type="entry name" value="GDP-MANNOSE MANNOSYL HYDROLASE"/>
    <property type="match status" value="1"/>
</dbReference>
<reference evidence="5" key="1">
    <citation type="submission" date="2022-07" db="EMBL/GenBank/DDBJ databases">
        <title>Genome sequencing of Photobacterium atrarenae GJH2-4.</title>
        <authorList>
            <person name="Park S.-J."/>
        </authorList>
    </citation>
    <scope>NUCLEOTIDE SEQUENCE</scope>
    <source>
        <strain evidence="5">GJH2-4</strain>
    </source>
</reference>
<dbReference type="PROSITE" id="PS00893">
    <property type="entry name" value="NUDIX_BOX"/>
    <property type="match status" value="1"/>
</dbReference>
<keyword evidence="2 3" id="KW-0378">Hydrolase</keyword>
<protein>
    <submittedName>
        <fullName evidence="5">NUDIX domain-containing protein</fullName>
    </submittedName>
</protein>
<evidence type="ECO:0000256" key="3">
    <source>
        <dbReference type="RuleBase" id="RU003476"/>
    </source>
</evidence>
<dbReference type="InterPro" id="IPR015797">
    <property type="entry name" value="NUDIX_hydrolase-like_dom_sf"/>
</dbReference>
<dbReference type="InterPro" id="IPR000086">
    <property type="entry name" value="NUDIX_hydrolase_dom"/>
</dbReference>
<dbReference type="PRINTS" id="PR00502">
    <property type="entry name" value="NUDIXFAMILY"/>
</dbReference>
<dbReference type="SUPFAM" id="SSF55811">
    <property type="entry name" value="Nudix"/>
    <property type="match status" value="1"/>
</dbReference>
<dbReference type="PANTHER" id="PTHR43046:SF14">
    <property type="entry name" value="MUTT_NUDIX FAMILY PROTEIN"/>
    <property type="match status" value="1"/>
</dbReference>